<name>A0A4R2KRK1_9GAMM</name>
<keyword evidence="4" id="KW-0808">Transferase</keyword>
<dbReference type="InterPro" id="IPR013767">
    <property type="entry name" value="PAS_fold"/>
</dbReference>
<dbReference type="Pfam" id="PF00512">
    <property type="entry name" value="HisKA"/>
    <property type="match status" value="1"/>
</dbReference>
<dbReference type="InterPro" id="IPR001610">
    <property type="entry name" value="PAC"/>
</dbReference>
<dbReference type="PROSITE" id="PS50110">
    <property type="entry name" value="RESPONSE_REGULATORY"/>
    <property type="match status" value="1"/>
</dbReference>
<evidence type="ECO:0000256" key="1">
    <source>
        <dbReference type="ARBA" id="ARBA00000085"/>
    </source>
</evidence>
<evidence type="ECO:0000313" key="14">
    <source>
        <dbReference type="EMBL" id="TCO75377.1"/>
    </source>
</evidence>
<sequence>MPQAQKKHILETLTAHLQNSPLTVVEWDRDFRVTFWSGQAEQIFGWQEEELLGKHPTDWRFMHEDDETSVSEVMRNLVGGGVPRNISKNRNYTRDGQVLHCEWYNSVLTDASGEVVSVLSLVQDVTEKVTMEEQLRQLQKMEAIGQLTGGVAHDFNNLLTVILGNGELLTEMLGDQPDLAVLAETVTNAARKGADLTHQLLAFARQQPLQPQPIDVNTLLETTRELLGRTLGEHIQLTLDLGRDLPPALVDTGQLESAILNLCLNARDAMPESGHLTIESSFIFLDQDYADMHTEVTPGNYVLVAISDTGEGIPSDRLEKVFEPFFSTKGPGKGSGLGLSMVFGFVKQSRGHIKIYSEVGEGTTVRMYLPPSPESAAPTTRRPPANPKSGTETILLVEDDELVRQYASTQLSMLGYRVMVASNGLEAMDIVNQHDDIDLLFTDVVMPGGINGPTLARQACERRPGLKVLYTSGYTQNAIVHHGRLDEGVLLLSKPYHRAELARMVRQALEEQA</sequence>
<evidence type="ECO:0000259" key="10">
    <source>
        <dbReference type="PROSITE" id="PS50109"/>
    </source>
</evidence>
<dbReference type="InterPro" id="IPR005467">
    <property type="entry name" value="His_kinase_dom"/>
</dbReference>
<dbReference type="SMART" id="SM00086">
    <property type="entry name" value="PAC"/>
    <property type="match status" value="1"/>
</dbReference>
<dbReference type="InterPro" id="IPR000700">
    <property type="entry name" value="PAS-assoc_C"/>
</dbReference>
<dbReference type="Pfam" id="PF00989">
    <property type="entry name" value="PAS"/>
    <property type="match status" value="1"/>
</dbReference>
<dbReference type="SMART" id="SM00091">
    <property type="entry name" value="PAS"/>
    <property type="match status" value="1"/>
</dbReference>
<evidence type="ECO:0000259" key="12">
    <source>
        <dbReference type="PROSITE" id="PS50112"/>
    </source>
</evidence>
<dbReference type="SUPFAM" id="SSF55874">
    <property type="entry name" value="ATPase domain of HSP90 chaperone/DNA topoisomerase II/histidine kinase"/>
    <property type="match status" value="1"/>
</dbReference>
<dbReference type="InterPro" id="IPR001789">
    <property type="entry name" value="Sig_transdc_resp-reg_receiver"/>
</dbReference>
<evidence type="ECO:0000256" key="5">
    <source>
        <dbReference type="ARBA" id="ARBA00022741"/>
    </source>
</evidence>
<dbReference type="CDD" id="cd00082">
    <property type="entry name" value="HisKA"/>
    <property type="match status" value="1"/>
</dbReference>
<dbReference type="GO" id="GO:0000155">
    <property type="term" value="F:phosphorelay sensor kinase activity"/>
    <property type="evidence" value="ECO:0007669"/>
    <property type="project" value="InterPro"/>
</dbReference>
<dbReference type="PANTHER" id="PTHR43065:SF49">
    <property type="entry name" value="HISTIDINE KINASE"/>
    <property type="match status" value="1"/>
</dbReference>
<evidence type="ECO:0000256" key="6">
    <source>
        <dbReference type="ARBA" id="ARBA00022777"/>
    </source>
</evidence>
<comment type="catalytic activity">
    <reaction evidence="1">
        <text>ATP + protein L-histidine = ADP + protein N-phospho-L-histidine.</text>
        <dbReference type="EC" id="2.7.13.3"/>
    </reaction>
</comment>
<evidence type="ECO:0000259" key="11">
    <source>
        <dbReference type="PROSITE" id="PS50110"/>
    </source>
</evidence>
<keyword evidence="8" id="KW-0902">Two-component regulatory system</keyword>
<feature type="domain" description="Response regulatory" evidence="11">
    <location>
        <begin position="393"/>
        <end position="509"/>
    </location>
</feature>
<dbReference type="InterPro" id="IPR003661">
    <property type="entry name" value="HisK_dim/P_dom"/>
</dbReference>
<accession>A0A4R2KRK1</accession>
<dbReference type="Proteomes" id="UP000294980">
    <property type="component" value="Unassembled WGS sequence"/>
</dbReference>
<dbReference type="Pfam" id="PF02518">
    <property type="entry name" value="HATPase_c"/>
    <property type="match status" value="1"/>
</dbReference>
<gene>
    <name evidence="14" type="ORF">EV688_109101</name>
</gene>
<dbReference type="EMBL" id="SLWX01000009">
    <property type="protein sequence ID" value="TCO75377.1"/>
    <property type="molecule type" value="Genomic_DNA"/>
</dbReference>
<keyword evidence="15" id="KW-1185">Reference proteome</keyword>
<dbReference type="SUPFAM" id="SSF47384">
    <property type="entry name" value="Homodimeric domain of signal transducing histidine kinase"/>
    <property type="match status" value="1"/>
</dbReference>
<dbReference type="PROSITE" id="PS50109">
    <property type="entry name" value="HIS_KIN"/>
    <property type="match status" value="1"/>
</dbReference>
<dbReference type="InterPro" id="IPR035965">
    <property type="entry name" value="PAS-like_dom_sf"/>
</dbReference>
<feature type="domain" description="Histidine kinase" evidence="10">
    <location>
        <begin position="150"/>
        <end position="373"/>
    </location>
</feature>
<evidence type="ECO:0000256" key="8">
    <source>
        <dbReference type="ARBA" id="ARBA00023012"/>
    </source>
</evidence>
<dbReference type="RefSeq" id="WP_117318229.1">
    <property type="nucleotide sequence ID" value="NZ_QQSW01000011.1"/>
</dbReference>
<evidence type="ECO:0000256" key="3">
    <source>
        <dbReference type="ARBA" id="ARBA00022553"/>
    </source>
</evidence>
<keyword evidence="6" id="KW-0418">Kinase</keyword>
<dbReference type="GO" id="GO:0005524">
    <property type="term" value="F:ATP binding"/>
    <property type="evidence" value="ECO:0007669"/>
    <property type="project" value="UniProtKB-KW"/>
</dbReference>
<feature type="domain" description="PAC" evidence="13">
    <location>
        <begin position="85"/>
        <end position="137"/>
    </location>
</feature>
<feature type="domain" description="PAS" evidence="12">
    <location>
        <begin position="9"/>
        <end position="81"/>
    </location>
</feature>
<dbReference type="GO" id="GO:0006355">
    <property type="term" value="P:regulation of DNA-templated transcription"/>
    <property type="evidence" value="ECO:0007669"/>
    <property type="project" value="InterPro"/>
</dbReference>
<dbReference type="CDD" id="cd00130">
    <property type="entry name" value="PAS"/>
    <property type="match status" value="1"/>
</dbReference>
<dbReference type="Gene3D" id="3.30.450.20">
    <property type="entry name" value="PAS domain"/>
    <property type="match status" value="1"/>
</dbReference>
<organism evidence="14 15">
    <name type="scientific">Chromatocurvus halotolerans</name>
    <dbReference type="NCBI Taxonomy" id="1132028"/>
    <lineage>
        <taxon>Bacteria</taxon>
        <taxon>Pseudomonadati</taxon>
        <taxon>Pseudomonadota</taxon>
        <taxon>Gammaproteobacteria</taxon>
        <taxon>Cellvibrionales</taxon>
        <taxon>Halieaceae</taxon>
        <taxon>Chromatocurvus</taxon>
    </lineage>
</organism>
<dbReference type="PROSITE" id="PS50112">
    <property type="entry name" value="PAS"/>
    <property type="match status" value="1"/>
</dbReference>
<dbReference type="InterPro" id="IPR000014">
    <property type="entry name" value="PAS"/>
</dbReference>
<dbReference type="EC" id="2.7.13.3" evidence="2"/>
<dbReference type="PANTHER" id="PTHR43065">
    <property type="entry name" value="SENSOR HISTIDINE KINASE"/>
    <property type="match status" value="1"/>
</dbReference>
<keyword evidence="3 9" id="KW-0597">Phosphoprotein</keyword>
<dbReference type="InterPro" id="IPR003594">
    <property type="entry name" value="HATPase_dom"/>
</dbReference>
<dbReference type="NCBIfam" id="TIGR00229">
    <property type="entry name" value="sensory_box"/>
    <property type="match status" value="1"/>
</dbReference>
<comment type="caution">
    <text evidence="14">The sequence shown here is derived from an EMBL/GenBank/DDBJ whole genome shotgun (WGS) entry which is preliminary data.</text>
</comment>
<feature type="modified residue" description="4-aspartylphosphate" evidence="9">
    <location>
        <position position="443"/>
    </location>
</feature>
<evidence type="ECO:0000256" key="4">
    <source>
        <dbReference type="ARBA" id="ARBA00022679"/>
    </source>
</evidence>
<dbReference type="SUPFAM" id="SSF55785">
    <property type="entry name" value="PYP-like sensor domain (PAS domain)"/>
    <property type="match status" value="1"/>
</dbReference>
<dbReference type="Gene3D" id="1.10.287.130">
    <property type="match status" value="1"/>
</dbReference>
<reference evidence="14 15" key="1">
    <citation type="submission" date="2019-03" db="EMBL/GenBank/DDBJ databases">
        <title>Genomic Encyclopedia of Type Strains, Phase IV (KMG-IV): sequencing the most valuable type-strain genomes for metagenomic binning, comparative biology and taxonomic classification.</title>
        <authorList>
            <person name="Goeker M."/>
        </authorList>
    </citation>
    <scope>NUCLEOTIDE SEQUENCE [LARGE SCALE GENOMIC DNA]</scope>
    <source>
        <strain evidence="14 15">DSM 23344</strain>
    </source>
</reference>
<dbReference type="InterPro" id="IPR036890">
    <property type="entry name" value="HATPase_C_sf"/>
</dbReference>
<keyword evidence="5" id="KW-0547">Nucleotide-binding</keyword>
<dbReference type="Pfam" id="PF00072">
    <property type="entry name" value="Response_reg"/>
    <property type="match status" value="1"/>
</dbReference>
<dbReference type="Gene3D" id="3.30.565.10">
    <property type="entry name" value="Histidine kinase-like ATPase, C-terminal domain"/>
    <property type="match status" value="1"/>
</dbReference>
<dbReference type="InterPro" id="IPR036097">
    <property type="entry name" value="HisK_dim/P_sf"/>
</dbReference>
<evidence type="ECO:0000259" key="13">
    <source>
        <dbReference type="PROSITE" id="PS50113"/>
    </source>
</evidence>
<dbReference type="PRINTS" id="PR00344">
    <property type="entry name" value="BCTRLSENSOR"/>
</dbReference>
<evidence type="ECO:0000256" key="9">
    <source>
        <dbReference type="PROSITE-ProRule" id="PRU00169"/>
    </source>
</evidence>
<dbReference type="InterPro" id="IPR004358">
    <property type="entry name" value="Sig_transdc_His_kin-like_C"/>
</dbReference>
<dbReference type="SUPFAM" id="SSF52172">
    <property type="entry name" value="CheY-like"/>
    <property type="match status" value="1"/>
</dbReference>
<evidence type="ECO:0000256" key="2">
    <source>
        <dbReference type="ARBA" id="ARBA00012438"/>
    </source>
</evidence>
<dbReference type="Gene3D" id="3.40.50.2300">
    <property type="match status" value="1"/>
</dbReference>
<dbReference type="AlphaFoldDB" id="A0A4R2KRK1"/>
<evidence type="ECO:0000313" key="15">
    <source>
        <dbReference type="Proteomes" id="UP000294980"/>
    </source>
</evidence>
<protein>
    <recommendedName>
        <fullName evidence="2">histidine kinase</fullName>
        <ecNumber evidence="2">2.7.13.3</ecNumber>
    </recommendedName>
</protein>
<dbReference type="SMART" id="SM00448">
    <property type="entry name" value="REC"/>
    <property type="match status" value="1"/>
</dbReference>
<dbReference type="SMART" id="SM00388">
    <property type="entry name" value="HisKA"/>
    <property type="match status" value="1"/>
</dbReference>
<dbReference type="OrthoDB" id="9772100at2"/>
<proteinExistence type="predicted"/>
<keyword evidence="7" id="KW-0067">ATP-binding</keyword>
<evidence type="ECO:0000256" key="7">
    <source>
        <dbReference type="ARBA" id="ARBA00022840"/>
    </source>
</evidence>
<dbReference type="PROSITE" id="PS50113">
    <property type="entry name" value="PAC"/>
    <property type="match status" value="1"/>
</dbReference>
<dbReference type="InterPro" id="IPR011006">
    <property type="entry name" value="CheY-like_superfamily"/>
</dbReference>
<dbReference type="SMART" id="SM00387">
    <property type="entry name" value="HATPase_c"/>
    <property type="match status" value="1"/>
</dbReference>